<evidence type="ECO:0000313" key="1">
    <source>
        <dbReference type="EMBL" id="TFB28180.1"/>
    </source>
</evidence>
<proteinExistence type="predicted"/>
<evidence type="ECO:0008006" key="3">
    <source>
        <dbReference type="Google" id="ProtNLM"/>
    </source>
</evidence>
<gene>
    <name evidence="1" type="ORF">E3V97_24495</name>
</gene>
<sequence>MSNDIAMDLIMGGIKAGTNSRDANINDVKAGAKNVLNEWSNPKQTAFSEFNKIKEQLTKNSRCC</sequence>
<reference evidence="1 2" key="1">
    <citation type="submission" date="2019-03" db="EMBL/GenBank/DDBJ databases">
        <authorList>
            <person name="He R.-H."/>
        </authorList>
    </citation>
    <scope>NUCLEOTIDE SEQUENCE [LARGE SCALE GENOMIC DNA]</scope>
    <source>
        <strain evidence="1 2">DSM 19624</strain>
    </source>
</reference>
<organism evidence="1 2">
    <name type="scientific">Pedobacter alluvionis</name>
    <dbReference type="NCBI Taxonomy" id="475253"/>
    <lineage>
        <taxon>Bacteria</taxon>
        <taxon>Pseudomonadati</taxon>
        <taxon>Bacteroidota</taxon>
        <taxon>Sphingobacteriia</taxon>
        <taxon>Sphingobacteriales</taxon>
        <taxon>Sphingobacteriaceae</taxon>
        <taxon>Pedobacter</taxon>
    </lineage>
</organism>
<keyword evidence="2" id="KW-1185">Reference proteome</keyword>
<accession>A0ABY2HI56</accession>
<dbReference type="RefSeq" id="WP_134380798.1">
    <property type="nucleotide sequence ID" value="NZ_RCCK01000014.1"/>
</dbReference>
<evidence type="ECO:0000313" key="2">
    <source>
        <dbReference type="Proteomes" id="UP000297429"/>
    </source>
</evidence>
<dbReference type="EMBL" id="SOPX01000007">
    <property type="protein sequence ID" value="TFB28180.1"/>
    <property type="molecule type" value="Genomic_DNA"/>
</dbReference>
<protein>
    <recommendedName>
        <fullName evidence="3">Toxin CdiA</fullName>
    </recommendedName>
</protein>
<dbReference type="Proteomes" id="UP000297429">
    <property type="component" value="Unassembled WGS sequence"/>
</dbReference>
<name>A0ABY2HI56_9SPHI</name>
<comment type="caution">
    <text evidence="1">The sequence shown here is derived from an EMBL/GenBank/DDBJ whole genome shotgun (WGS) entry which is preliminary data.</text>
</comment>